<proteinExistence type="predicted"/>
<name>A0AA36GD60_CYLNA</name>
<feature type="compositionally biased region" description="Basic and acidic residues" evidence="1">
    <location>
        <begin position="143"/>
        <end position="153"/>
    </location>
</feature>
<evidence type="ECO:0000313" key="2">
    <source>
        <dbReference type="EMBL" id="CAJ0589672.1"/>
    </source>
</evidence>
<feature type="compositionally biased region" description="Polar residues" evidence="1">
    <location>
        <begin position="111"/>
        <end position="126"/>
    </location>
</feature>
<comment type="caution">
    <text evidence="2">The sequence shown here is derived from an EMBL/GenBank/DDBJ whole genome shotgun (WGS) entry which is preliminary data.</text>
</comment>
<dbReference type="EMBL" id="CATQJL010000001">
    <property type="protein sequence ID" value="CAJ0589672.1"/>
    <property type="molecule type" value="Genomic_DNA"/>
</dbReference>
<dbReference type="Proteomes" id="UP001176961">
    <property type="component" value="Unassembled WGS sequence"/>
</dbReference>
<feature type="compositionally biased region" description="Polar residues" evidence="1">
    <location>
        <begin position="209"/>
        <end position="218"/>
    </location>
</feature>
<sequence length="218" mass="23987">MEQDRLAIENPKGSGPVGFSSVVEPLQVLEKLKNFLYLLGKEKIQNLGEVGRTTAQNLGEHSLGKEAVQNLEGGLGKTLQNVREDLGKKGEDLVRSFLEALTSKHEKAGKSANNTLEEQSADNTQNETDEKQNKKSTQPLRETTVKKRQEAGRVKGSLAQQFTEEAVRTESRASEERDAAATLRKGKSSEESASRLRQESGKDKHEVTASPTTTARER</sequence>
<dbReference type="AlphaFoldDB" id="A0AA36GD60"/>
<feature type="region of interest" description="Disordered" evidence="1">
    <location>
        <begin position="105"/>
        <end position="218"/>
    </location>
</feature>
<accession>A0AA36GD60</accession>
<feature type="compositionally biased region" description="Basic and acidic residues" evidence="1">
    <location>
        <begin position="187"/>
        <end position="207"/>
    </location>
</feature>
<reference evidence="2" key="1">
    <citation type="submission" date="2023-07" db="EMBL/GenBank/DDBJ databases">
        <authorList>
            <consortium name="CYATHOMIX"/>
        </authorList>
    </citation>
    <scope>NUCLEOTIDE SEQUENCE</scope>
    <source>
        <strain evidence="2">N/A</strain>
    </source>
</reference>
<evidence type="ECO:0000313" key="3">
    <source>
        <dbReference type="Proteomes" id="UP001176961"/>
    </source>
</evidence>
<feature type="compositionally biased region" description="Basic and acidic residues" evidence="1">
    <location>
        <begin position="165"/>
        <end position="179"/>
    </location>
</feature>
<organism evidence="2 3">
    <name type="scientific">Cylicocyclus nassatus</name>
    <name type="common">Nematode worm</name>
    <dbReference type="NCBI Taxonomy" id="53992"/>
    <lineage>
        <taxon>Eukaryota</taxon>
        <taxon>Metazoa</taxon>
        <taxon>Ecdysozoa</taxon>
        <taxon>Nematoda</taxon>
        <taxon>Chromadorea</taxon>
        <taxon>Rhabditida</taxon>
        <taxon>Rhabditina</taxon>
        <taxon>Rhabditomorpha</taxon>
        <taxon>Strongyloidea</taxon>
        <taxon>Strongylidae</taxon>
        <taxon>Cylicocyclus</taxon>
    </lineage>
</organism>
<gene>
    <name evidence="2" type="ORF">CYNAS_LOCUS1655</name>
</gene>
<keyword evidence="3" id="KW-1185">Reference proteome</keyword>
<evidence type="ECO:0000256" key="1">
    <source>
        <dbReference type="SAM" id="MobiDB-lite"/>
    </source>
</evidence>
<protein>
    <submittedName>
        <fullName evidence="2">Uncharacterized protein</fullName>
    </submittedName>
</protein>